<gene>
    <name evidence="1" type="ORF">UR96_C0011G0010</name>
</gene>
<name>A0A0G0DE15_9BACT</name>
<dbReference type="Proteomes" id="UP000034140">
    <property type="component" value="Unassembled WGS sequence"/>
</dbReference>
<evidence type="ECO:0000313" key="2">
    <source>
        <dbReference type="Proteomes" id="UP000034140"/>
    </source>
</evidence>
<dbReference type="AlphaFoldDB" id="A0A0G0DE15"/>
<comment type="caution">
    <text evidence="1">The sequence shown here is derived from an EMBL/GenBank/DDBJ whole genome shotgun (WGS) entry which is preliminary data.</text>
</comment>
<proteinExistence type="predicted"/>
<dbReference type="EMBL" id="LBRE01000011">
    <property type="protein sequence ID" value="KKP92524.1"/>
    <property type="molecule type" value="Genomic_DNA"/>
</dbReference>
<reference evidence="1 2" key="1">
    <citation type="journal article" date="2015" name="Nature">
        <title>rRNA introns, odd ribosomes, and small enigmatic genomes across a large radiation of phyla.</title>
        <authorList>
            <person name="Brown C.T."/>
            <person name="Hug L.A."/>
            <person name="Thomas B.C."/>
            <person name="Sharon I."/>
            <person name="Castelle C.J."/>
            <person name="Singh A."/>
            <person name="Wilkins M.J."/>
            <person name="Williams K.H."/>
            <person name="Banfield J.F."/>
        </authorList>
    </citation>
    <scope>NUCLEOTIDE SEQUENCE [LARGE SCALE GENOMIC DNA]</scope>
</reference>
<organism evidence="1 2">
    <name type="scientific">candidate division WS6 bacterium GW2011_GWC1_36_11</name>
    <dbReference type="NCBI Taxonomy" id="1619090"/>
    <lineage>
        <taxon>Bacteria</taxon>
        <taxon>Candidatus Dojkabacteria</taxon>
    </lineage>
</organism>
<protein>
    <submittedName>
        <fullName evidence="1">Uncharacterized protein</fullName>
    </submittedName>
</protein>
<evidence type="ECO:0000313" key="1">
    <source>
        <dbReference type="EMBL" id="KKP92524.1"/>
    </source>
</evidence>
<accession>A0A0G0DE15</accession>
<sequence length="167" mass="18811">MSDARDPKFEPAFIATLRGRVISEWEEKAREREQRIAANSGNQISEISESVVLGNKYILFESSQYTYGFFEVFGENICCLGIKLPLGANAYSEDQGISVDTANNIARDYLIENNSNDVTPDSKLRTVIFDNDVILFEDTATKRCFGIDFEGTVKEYHSAEDFVLPRA</sequence>